<gene>
    <name evidence="1" type="ORF">UFOPK1854_00752</name>
    <name evidence="2" type="ORF">UFOPK3935_00634</name>
</gene>
<dbReference type="Pfam" id="PF13238">
    <property type="entry name" value="AAA_18"/>
    <property type="match status" value="1"/>
</dbReference>
<dbReference type="AlphaFoldDB" id="A0A6J6HRN9"/>
<reference evidence="1" key="1">
    <citation type="submission" date="2020-05" db="EMBL/GenBank/DDBJ databases">
        <authorList>
            <person name="Chiriac C."/>
            <person name="Salcher M."/>
            <person name="Ghai R."/>
            <person name="Kavagutti S V."/>
        </authorList>
    </citation>
    <scope>NUCLEOTIDE SEQUENCE</scope>
</reference>
<dbReference type="InterPro" id="IPR027417">
    <property type="entry name" value="P-loop_NTPase"/>
</dbReference>
<evidence type="ECO:0000313" key="2">
    <source>
        <dbReference type="EMBL" id="CAB4979673.1"/>
    </source>
</evidence>
<dbReference type="Gene3D" id="3.40.50.300">
    <property type="entry name" value="P-loop containing nucleotide triphosphate hydrolases"/>
    <property type="match status" value="1"/>
</dbReference>
<dbReference type="PANTHER" id="PTHR10285">
    <property type="entry name" value="URIDINE KINASE"/>
    <property type="match status" value="1"/>
</dbReference>
<dbReference type="EMBL" id="CAFBOH010000070">
    <property type="protein sequence ID" value="CAB4979673.1"/>
    <property type="molecule type" value="Genomic_DNA"/>
</dbReference>
<evidence type="ECO:0000313" key="1">
    <source>
        <dbReference type="EMBL" id="CAB4614319.1"/>
    </source>
</evidence>
<sequence>MDYPDLLNNLTAVKSGQIIAIDGPAGSGKTTLAGQLQRDLNNVLVIHMDDLYMGWQDAFSARLTASTINNILRPINTSIDFKYDLHDWHKNLFTKSEVIKSNQIFIIEGVSSGQSQFRPYISKLIWLDVSDEIGLTRVLARDGIEIKEQMLSFQLAQREHFASELTENAADYRYEGVPKTLLS</sequence>
<organism evidence="1">
    <name type="scientific">freshwater metagenome</name>
    <dbReference type="NCBI Taxonomy" id="449393"/>
    <lineage>
        <taxon>unclassified sequences</taxon>
        <taxon>metagenomes</taxon>
        <taxon>ecological metagenomes</taxon>
    </lineage>
</organism>
<proteinExistence type="predicted"/>
<dbReference type="EMBL" id="CAEZUT010000081">
    <property type="protein sequence ID" value="CAB4614319.1"/>
    <property type="molecule type" value="Genomic_DNA"/>
</dbReference>
<dbReference type="SUPFAM" id="SSF52540">
    <property type="entry name" value="P-loop containing nucleoside triphosphate hydrolases"/>
    <property type="match status" value="1"/>
</dbReference>
<protein>
    <submittedName>
        <fullName evidence="1">Unannotated protein</fullName>
    </submittedName>
</protein>
<name>A0A6J6HRN9_9ZZZZ</name>
<accession>A0A6J6HRN9</accession>